<accession>A0A8S5ULN2</accession>
<organism evidence="1">
    <name type="scientific">Phage sp. ctOz71</name>
    <dbReference type="NCBI Taxonomy" id="2825793"/>
    <lineage>
        <taxon>Viruses</taxon>
    </lineage>
</organism>
<reference evidence="1" key="1">
    <citation type="journal article" date="2021" name="Proc. Natl. Acad. Sci. U.S.A.">
        <title>A Catalog of Tens of Thousands of Viruses from Human Metagenomes Reveals Hidden Associations with Chronic Diseases.</title>
        <authorList>
            <person name="Tisza M.J."/>
            <person name="Buck C.B."/>
        </authorList>
    </citation>
    <scope>NUCLEOTIDE SEQUENCE</scope>
    <source>
        <strain evidence="1">CtOz71</strain>
    </source>
</reference>
<name>A0A8S5ULN2_9VIRU</name>
<evidence type="ECO:0000313" key="1">
    <source>
        <dbReference type="EMBL" id="DAF95332.1"/>
    </source>
</evidence>
<protein>
    <submittedName>
        <fullName evidence="1">Uncharacterized protein</fullName>
    </submittedName>
</protein>
<sequence length="141" mass="15976">MIQDVNKATGELVELDASTPESAAIAYEYLTQMEAMARRMKQRIKEDMLVRMGDDEELDAGNGYVFKFSSRASKYVYHKPTLKKYLDEDAMDSISVVDVKAADKLVKELKESGVLSDEDIQELNDAKYVENYTSVFKLEVA</sequence>
<proteinExistence type="predicted"/>
<dbReference type="EMBL" id="BK016108">
    <property type="protein sequence ID" value="DAF95332.1"/>
    <property type="molecule type" value="Genomic_DNA"/>
</dbReference>